<dbReference type="GO" id="GO:0005948">
    <property type="term" value="C:acetolactate synthase complex"/>
    <property type="evidence" value="ECO:0007669"/>
    <property type="project" value="TreeGrafter"/>
</dbReference>
<evidence type="ECO:0000256" key="3">
    <source>
        <dbReference type="ARBA" id="ARBA00007812"/>
    </source>
</evidence>
<dbReference type="NCBIfam" id="TIGR00118">
    <property type="entry name" value="acolac_lg"/>
    <property type="match status" value="1"/>
</dbReference>
<dbReference type="EMBL" id="LN824141">
    <property type="protein sequence ID" value="CEP78760.1"/>
    <property type="molecule type" value="Genomic_DNA"/>
</dbReference>
<sequence length="564" mass="62227">MAKLSGARILIESLLREDVDIIFGYPGGKVIPLYDELYDAPIKHVLVRHEQAAVHAADGYSRSTGKVGVCIATSGPGATNLVTGLANAYMDSVPVIAFTGQAPTHLIGTDSFQEIDIRGITLPITKHNYMVSSIKDLAKVIKEAFYIARTGRPGPVLIDLPVDIIKSQYDYNYPDKVSLPGYQPTYEGNYMQIKTAAEFINNARRPLIFAGGGVLSSNASNELVTLAKKGRIPVTNSLMGLGSFPLTDEFSLGMVGMHGTKYANFAISECDLLIAIGVRFDDRVTGRVDKFAPNATIIHIDIDPAEINKNIKVDIPIVGDAKNILNKLIPFIKTEERTEWLNTIQEWKKEFPLSYNHGESNIKPQFILEKLNEIVKKNSIIVTDVGQHQMWAAQYLTFLKPRSFISSGGLGTMGFGLPASIGAQLGNPDLPVICISGDGGFQMNIQELATISNNNLPIKIIIFNNGTLGMVRQWQELFFNERYSHTLIHNPDFVKIAQAYDIKAIKINQKKDVEKAIKEALNFPGPMLLDFAIPQDENVFPMVPEGASLEEMLDYKNVLKETEI</sequence>
<dbReference type="FunFam" id="3.40.50.970:FF:000007">
    <property type="entry name" value="Acetolactate synthase"/>
    <property type="match status" value="1"/>
</dbReference>
<evidence type="ECO:0000256" key="1">
    <source>
        <dbReference type="ARBA" id="ARBA00004974"/>
    </source>
</evidence>
<evidence type="ECO:0000256" key="14">
    <source>
        <dbReference type="RuleBase" id="RU003591"/>
    </source>
</evidence>
<evidence type="ECO:0000313" key="18">
    <source>
        <dbReference type="EMBL" id="CEP78760.1"/>
    </source>
</evidence>
<dbReference type="InterPro" id="IPR000399">
    <property type="entry name" value="TPP-bd_CS"/>
</dbReference>
<dbReference type="Pfam" id="PF00205">
    <property type="entry name" value="TPP_enzyme_M"/>
    <property type="match status" value="1"/>
</dbReference>
<keyword evidence="12 14" id="KW-0100">Branched-chain amino acid biosynthesis</keyword>
<dbReference type="UniPathway" id="UPA00049">
    <property type="reaction ID" value="UER00059"/>
</dbReference>
<dbReference type="GO" id="GO:0050660">
    <property type="term" value="F:flavin adenine dinucleotide binding"/>
    <property type="evidence" value="ECO:0007669"/>
    <property type="project" value="InterPro"/>
</dbReference>
<dbReference type="STRING" id="1006576.DTL3_1468"/>
<dbReference type="InterPro" id="IPR029035">
    <property type="entry name" value="DHS-like_NAD/FAD-binding_dom"/>
</dbReference>
<dbReference type="InterPro" id="IPR012001">
    <property type="entry name" value="Thiamin_PyroP_enz_TPP-bd_dom"/>
</dbReference>
<gene>
    <name evidence="18" type="primary">ilvB</name>
    <name evidence="18" type="ORF">DTL3_1468</name>
</gene>
<dbReference type="InterPro" id="IPR039368">
    <property type="entry name" value="AHAS_TPP"/>
</dbReference>
<dbReference type="InterPro" id="IPR012846">
    <property type="entry name" value="Acetolactate_synth_lsu"/>
</dbReference>
<dbReference type="InterPro" id="IPR011766">
    <property type="entry name" value="TPP_enzyme_TPP-bd"/>
</dbReference>
<accession>A0A0C7P3A1</accession>
<evidence type="ECO:0000313" key="19">
    <source>
        <dbReference type="Proteomes" id="UP000032809"/>
    </source>
</evidence>
<evidence type="ECO:0000259" key="15">
    <source>
        <dbReference type="Pfam" id="PF00205"/>
    </source>
</evidence>
<dbReference type="HOGENOM" id="CLU_013748_1_3_0"/>
<feature type="domain" description="Thiamine pyrophosphate enzyme TPP-binding" evidence="16">
    <location>
        <begin position="384"/>
        <end position="531"/>
    </location>
</feature>
<dbReference type="EC" id="2.2.1.6" evidence="4 14"/>
<dbReference type="GO" id="GO:0009099">
    <property type="term" value="P:L-valine biosynthetic process"/>
    <property type="evidence" value="ECO:0007669"/>
    <property type="project" value="UniProtKB-UniPathway"/>
</dbReference>
<dbReference type="AlphaFoldDB" id="A0A0C7P3A1"/>
<keyword evidence="7 14" id="KW-0808">Transferase</keyword>
<proteinExistence type="inferred from homology"/>
<evidence type="ECO:0000256" key="5">
    <source>
        <dbReference type="ARBA" id="ARBA00022605"/>
    </source>
</evidence>
<dbReference type="UniPathway" id="UPA00047">
    <property type="reaction ID" value="UER00055"/>
</dbReference>
<dbReference type="SUPFAM" id="SSF52518">
    <property type="entry name" value="Thiamin diphosphate-binding fold (THDP-binding)"/>
    <property type="match status" value="2"/>
</dbReference>
<organism evidence="18 19">
    <name type="scientific">Defluviitoga tunisiensis</name>
    <dbReference type="NCBI Taxonomy" id="1006576"/>
    <lineage>
        <taxon>Bacteria</taxon>
        <taxon>Thermotogati</taxon>
        <taxon>Thermotogota</taxon>
        <taxon>Thermotogae</taxon>
        <taxon>Petrotogales</taxon>
        <taxon>Petrotogaceae</taxon>
        <taxon>Defluviitoga</taxon>
    </lineage>
</organism>
<evidence type="ECO:0000256" key="2">
    <source>
        <dbReference type="ARBA" id="ARBA00005025"/>
    </source>
</evidence>
<keyword evidence="5 14" id="KW-0028">Amino-acid biosynthesis</keyword>
<dbReference type="InterPro" id="IPR029061">
    <property type="entry name" value="THDP-binding"/>
</dbReference>
<dbReference type="GO" id="GO:0009097">
    <property type="term" value="P:isoleucine biosynthetic process"/>
    <property type="evidence" value="ECO:0007669"/>
    <property type="project" value="UniProtKB-UniPathway"/>
</dbReference>
<dbReference type="InterPro" id="IPR012000">
    <property type="entry name" value="Thiamin_PyroP_enz_cen_dom"/>
</dbReference>
<evidence type="ECO:0000256" key="9">
    <source>
        <dbReference type="ARBA" id="ARBA00022827"/>
    </source>
</evidence>
<dbReference type="SUPFAM" id="SSF52467">
    <property type="entry name" value="DHS-like NAD/FAD-binding domain"/>
    <property type="match status" value="1"/>
</dbReference>
<feature type="domain" description="Thiamine pyrophosphate enzyme N-terminal TPP-binding" evidence="17">
    <location>
        <begin position="5"/>
        <end position="117"/>
    </location>
</feature>
<dbReference type="Pfam" id="PF02776">
    <property type="entry name" value="TPP_enzyme_N"/>
    <property type="match status" value="1"/>
</dbReference>
<comment type="cofactor">
    <cofactor evidence="14">
        <name>thiamine diphosphate</name>
        <dbReference type="ChEBI" id="CHEBI:58937"/>
    </cofactor>
    <text evidence="14">Binds 1 thiamine pyrophosphate per subunit.</text>
</comment>
<dbReference type="OrthoDB" id="4494979at2"/>
<evidence type="ECO:0000259" key="16">
    <source>
        <dbReference type="Pfam" id="PF02775"/>
    </source>
</evidence>
<dbReference type="GO" id="GO:0030976">
    <property type="term" value="F:thiamine pyrophosphate binding"/>
    <property type="evidence" value="ECO:0007669"/>
    <property type="project" value="UniProtKB-UniRule"/>
</dbReference>
<dbReference type="Pfam" id="PF02775">
    <property type="entry name" value="TPP_enzyme_C"/>
    <property type="match status" value="1"/>
</dbReference>
<protein>
    <recommendedName>
        <fullName evidence="4 14">Acetolactate synthase</fullName>
        <ecNumber evidence="4 14">2.2.1.6</ecNumber>
    </recommendedName>
</protein>
<evidence type="ECO:0000256" key="7">
    <source>
        <dbReference type="ARBA" id="ARBA00022679"/>
    </source>
</evidence>
<evidence type="ECO:0000256" key="4">
    <source>
        <dbReference type="ARBA" id="ARBA00013145"/>
    </source>
</evidence>
<evidence type="ECO:0000256" key="12">
    <source>
        <dbReference type="ARBA" id="ARBA00023304"/>
    </source>
</evidence>
<keyword evidence="8 14" id="KW-0479">Metal-binding</keyword>
<dbReference type="NCBIfam" id="NF006524">
    <property type="entry name" value="PRK08978.1"/>
    <property type="match status" value="1"/>
</dbReference>
<evidence type="ECO:0000259" key="17">
    <source>
        <dbReference type="Pfam" id="PF02776"/>
    </source>
</evidence>
<name>A0A0C7P3A1_DEFTU</name>
<keyword evidence="6" id="KW-0285">Flavoprotein</keyword>
<evidence type="ECO:0000256" key="6">
    <source>
        <dbReference type="ARBA" id="ARBA00022630"/>
    </source>
</evidence>
<dbReference type="FunFam" id="3.40.50.1220:FF:000008">
    <property type="entry name" value="Acetolactate synthase"/>
    <property type="match status" value="1"/>
</dbReference>
<dbReference type="RefSeq" id="WP_045088146.1">
    <property type="nucleotide sequence ID" value="NZ_LN824141.1"/>
</dbReference>
<evidence type="ECO:0000256" key="10">
    <source>
        <dbReference type="ARBA" id="ARBA00022842"/>
    </source>
</evidence>
<evidence type="ECO:0000256" key="8">
    <source>
        <dbReference type="ARBA" id="ARBA00022723"/>
    </source>
</evidence>
<dbReference type="Gene3D" id="3.40.50.1220">
    <property type="entry name" value="TPP-binding domain"/>
    <property type="match status" value="1"/>
</dbReference>
<keyword evidence="11 14" id="KW-0786">Thiamine pyrophosphate</keyword>
<reference evidence="19" key="1">
    <citation type="submission" date="2014-11" db="EMBL/GenBank/DDBJ databases">
        <authorList>
            <person name="Wibberg D."/>
        </authorList>
    </citation>
    <scope>NUCLEOTIDE SEQUENCE [LARGE SCALE GENOMIC DNA]</scope>
    <source>
        <strain evidence="19">L3</strain>
    </source>
</reference>
<dbReference type="CDD" id="cd02015">
    <property type="entry name" value="TPP_AHAS"/>
    <property type="match status" value="1"/>
</dbReference>
<dbReference type="PANTHER" id="PTHR18968">
    <property type="entry name" value="THIAMINE PYROPHOSPHATE ENZYMES"/>
    <property type="match status" value="1"/>
</dbReference>
<keyword evidence="10 14" id="KW-0460">Magnesium</keyword>
<dbReference type="PANTHER" id="PTHR18968:SF13">
    <property type="entry name" value="ACETOLACTATE SYNTHASE CATALYTIC SUBUNIT, MITOCHONDRIAL"/>
    <property type="match status" value="1"/>
</dbReference>
<feature type="domain" description="Thiamine pyrophosphate enzyme central" evidence="15">
    <location>
        <begin position="193"/>
        <end position="328"/>
    </location>
</feature>
<dbReference type="Gene3D" id="3.40.50.970">
    <property type="match status" value="2"/>
</dbReference>
<dbReference type="InterPro" id="IPR045229">
    <property type="entry name" value="TPP_enz"/>
</dbReference>
<comment type="cofactor">
    <cofactor evidence="14">
        <name>Mg(2+)</name>
        <dbReference type="ChEBI" id="CHEBI:18420"/>
    </cofactor>
    <text evidence="14">Binds 1 Mg(2+) ion per subunit.</text>
</comment>
<evidence type="ECO:0000256" key="13">
    <source>
        <dbReference type="ARBA" id="ARBA00048670"/>
    </source>
</evidence>
<dbReference type="GO" id="GO:0003984">
    <property type="term" value="F:acetolactate synthase activity"/>
    <property type="evidence" value="ECO:0007669"/>
    <property type="project" value="UniProtKB-EC"/>
</dbReference>
<comment type="pathway">
    <text evidence="2 14">Amino-acid biosynthesis; L-valine biosynthesis; L-valine from pyruvate: step 1/4.</text>
</comment>
<comment type="similarity">
    <text evidence="3 14">Belongs to the TPP enzyme family.</text>
</comment>
<evidence type="ECO:0000256" key="11">
    <source>
        <dbReference type="ARBA" id="ARBA00023052"/>
    </source>
</evidence>
<dbReference type="KEGG" id="dtn:DTL3_1468"/>
<keyword evidence="9" id="KW-0274">FAD</keyword>
<comment type="catalytic activity">
    <reaction evidence="13 14">
        <text>2 pyruvate + H(+) = (2S)-2-acetolactate + CO2</text>
        <dbReference type="Rhea" id="RHEA:25249"/>
        <dbReference type="ChEBI" id="CHEBI:15361"/>
        <dbReference type="ChEBI" id="CHEBI:15378"/>
        <dbReference type="ChEBI" id="CHEBI:16526"/>
        <dbReference type="ChEBI" id="CHEBI:58476"/>
        <dbReference type="EC" id="2.2.1.6"/>
    </reaction>
</comment>
<dbReference type="GO" id="GO:0000287">
    <property type="term" value="F:magnesium ion binding"/>
    <property type="evidence" value="ECO:0007669"/>
    <property type="project" value="UniProtKB-UniRule"/>
</dbReference>
<keyword evidence="19" id="KW-1185">Reference proteome</keyword>
<dbReference type="PATRIC" id="fig|1006576.9.peg.1464"/>
<dbReference type="Proteomes" id="UP000032809">
    <property type="component" value="Chromosome I"/>
</dbReference>
<dbReference type="CDD" id="cd07035">
    <property type="entry name" value="TPP_PYR_POX_like"/>
    <property type="match status" value="1"/>
</dbReference>
<dbReference type="PROSITE" id="PS00187">
    <property type="entry name" value="TPP_ENZYMES"/>
    <property type="match status" value="1"/>
</dbReference>
<dbReference type="FunFam" id="3.40.50.970:FF:000016">
    <property type="entry name" value="Acetolactate synthase"/>
    <property type="match status" value="1"/>
</dbReference>
<comment type="pathway">
    <text evidence="1 14">Amino-acid biosynthesis; L-isoleucine biosynthesis; L-isoleucine from 2-oxobutanoate: step 1/4.</text>
</comment>